<name>A0ABR6CVL5_9BACI</name>
<gene>
    <name evidence="2" type="ORF">HNP81_004391</name>
</gene>
<feature type="domain" description="Peptidase S33 tripeptidyl aminopeptidase-like C-terminal" evidence="1">
    <location>
        <begin position="18"/>
        <end position="61"/>
    </location>
</feature>
<protein>
    <submittedName>
        <fullName evidence="2">Pimeloyl-ACP methyl ester carboxylesterase</fullName>
    </submittedName>
</protein>
<keyword evidence="3" id="KW-1185">Reference proteome</keyword>
<organism evidence="2 3">
    <name type="scientific">Peribacillus huizhouensis</name>
    <dbReference type="NCBI Taxonomy" id="1501239"/>
    <lineage>
        <taxon>Bacteria</taxon>
        <taxon>Bacillati</taxon>
        <taxon>Bacillota</taxon>
        <taxon>Bacilli</taxon>
        <taxon>Bacillales</taxon>
        <taxon>Bacillaceae</taxon>
        <taxon>Peribacillus</taxon>
    </lineage>
</organism>
<reference evidence="2 3" key="1">
    <citation type="submission" date="2020-08" db="EMBL/GenBank/DDBJ databases">
        <title>Genomic Encyclopedia of Type Strains, Phase IV (KMG-IV): sequencing the most valuable type-strain genomes for metagenomic binning, comparative biology and taxonomic classification.</title>
        <authorList>
            <person name="Goeker M."/>
        </authorList>
    </citation>
    <scope>NUCLEOTIDE SEQUENCE [LARGE SCALE GENOMIC DNA]</scope>
    <source>
        <strain evidence="2 3">DSM 105481</strain>
    </source>
</reference>
<dbReference type="Proteomes" id="UP000626697">
    <property type="component" value="Unassembled WGS sequence"/>
</dbReference>
<accession>A0ABR6CVL5</accession>
<dbReference type="SUPFAM" id="SSF53474">
    <property type="entry name" value="alpha/beta-Hydrolases"/>
    <property type="match status" value="1"/>
</dbReference>
<evidence type="ECO:0000313" key="2">
    <source>
        <dbReference type="EMBL" id="MBA9029069.1"/>
    </source>
</evidence>
<comment type="caution">
    <text evidence="2">The sequence shown here is derived from an EMBL/GenBank/DDBJ whole genome shotgun (WGS) entry which is preliminary data.</text>
</comment>
<dbReference type="EMBL" id="JACJHX010000024">
    <property type="protein sequence ID" value="MBA9029069.1"/>
    <property type="molecule type" value="Genomic_DNA"/>
</dbReference>
<evidence type="ECO:0000259" key="1">
    <source>
        <dbReference type="Pfam" id="PF08386"/>
    </source>
</evidence>
<proteinExistence type="predicted"/>
<evidence type="ECO:0000313" key="3">
    <source>
        <dbReference type="Proteomes" id="UP000626697"/>
    </source>
</evidence>
<dbReference type="Gene3D" id="3.40.50.1820">
    <property type="entry name" value="alpha/beta hydrolase"/>
    <property type="match status" value="1"/>
</dbReference>
<sequence>MFNHALLKGDDFYEDKIKEINPTLVIHGTEDTILPFEHALALIDEFPYSLLVTLKGTGHENHSDDWTGTVGTGKGKGNFITAVGKFMAAVFMFV</sequence>
<dbReference type="InterPro" id="IPR029058">
    <property type="entry name" value="AB_hydrolase_fold"/>
</dbReference>
<dbReference type="InterPro" id="IPR013595">
    <property type="entry name" value="Pept_S33_TAP-like_C"/>
</dbReference>
<dbReference type="Pfam" id="PF08386">
    <property type="entry name" value="Abhydrolase_4"/>
    <property type="match status" value="1"/>
</dbReference>